<organism evidence="2">
    <name type="scientific">Pseudoalteromonas translucida KMM 520</name>
    <dbReference type="NCBI Taxonomy" id="1315283"/>
    <lineage>
        <taxon>Bacteria</taxon>
        <taxon>Pseudomonadati</taxon>
        <taxon>Pseudomonadota</taxon>
        <taxon>Gammaproteobacteria</taxon>
        <taxon>Alteromonadales</taxon>
        <taxon>Pseudoalteromonadaceae</taxon>
        <taxon>Pseudoalteromonas</taxon>
    </lineage>
</organism>
<dbReference type="RefSeq" id="WP_058375087.1">
    <property type="nucleotide sequence ID" value="NZ_CP011035.1"/>
</dbReference>
<dbReference type="GO" id="GO:0016020">
    <property type="term" value="C:membrane"/>
    <property type="evidence" value="ECO:0007669"/>
    <property type="project" value="TreeGrafter"/>
</dbReference>
<dbReference type="PANTHER" id="PTHR43798">
    <property type="entry name" value="MONOACYLGLYCEROL LIPASE"/>
    <property type="match status" value="1"/>
</dbReference>
<dbReference type="EMBL" id="CP011035">
    <property type="protein sequence ID" value="ALS35151.1"/>
    <property type="molecule type" value="Genomic_DNA"/>
</dbReference>
<dbReference type="KEGG" id="ptn:PTRA_b0716"/>
<name>A0A0U2ITH9_9GAMM</name>
<proteinExistence type="predicted"/>
<dbReference type="PATRIC" id="fig|1315283.4.peg.3741"/>
<accession>A0A0U2ITH9</accession>
<dbReference type="AlphaFoldDB" id="A0A0U2ITH9"/>
<dbReference type="OrthoDB" id="149912at2"/>
<dbReference type="PANTHER" id="PTHR43798:SF33">
    <property type="entry name" value="HYDROLASE, PUTATIVE (AFU_ORTHOLOGUE AFUA_2G14860)-RELATED"/>
    <property type="match status" value="1"/>
</dbReference>
<dbReference type="InterPro" id="IPR029058">
    <property type="entry name" value="AB_hydrolase_fold"/>
</dbReference>
<dbReference type="Proteomes" id="UP000065261">
    <property type="component" value="Chromosome II"/>
</dbReference>
<dbReference type="InterPro" id="IPR050266">
    <property type="entry name" value="AB_hydrolase_sf"/>
</dbReference>
<gene>
    <name evidence="2" type="ORF">PTRA_b0716</name>
</gene>
<evidence type="ECO:0000313" key="3">
    <source>
        <dbReference type="Proteomes" id="UP000065261"/>
    </source>
</evidence>
<dbReference type="Gene3D" id="3.40.50.1820">
    <property type="entry name" value="alpha/beta hydrolase"/>
    <property type="match status" value="1"/>
</dbReference>
<evidence type="ECO:0000259" key="1">
    <source>
        <dbReference type="Pfam" id="PF00561"/>
    </source>
</evidence>
<evidence type="ECO:0000313" key="2">
    <source>
        <dbReference type="EMBL" id="ALS35151.1"/>
    </source>
</evidence>
<dbReference type="InterPro" id="IPR000073">
    <property type="entry name" value="AB_hydrolase_1"/>
</dbReference>
<dbReference type="SUPFAM" id="SSF53474">
    <property type="entry name" value="alpha/beta-Hydrolases"/>
    <property type="match status" value="1"/>
</dbReference>
<dbReference type="Pfam" id="PF00561">
    <property type="entry name" value="Abhydrolase_1"/>
    <property type="match status" value="1"/>
</dbReference>
<sequence>MQPFNIQINNLNIHGLKMGSGDEVVIALHGWLDNSASYIPMLANAKVQQTWYCLDFAGHGLSSWRSDDAHYYFVDYIDDIYQFINALGVKKVHLVGHSMGAMVAGLFASCFSDYVTSVTFIEGIGCVTTPSEEVTQQLKSAILNRDRLKNKKPRVYQSKEQIHQARAQTTDLNSQLVEVLMERNIKTIKNGFALTTDPKLKNHSGFRFDEAQCIGAIKNIIAPCQLILGDTGYTFVKQNLENYTKYYNSLNVITVEGGHHCHMQSSAHCFEQIQAFMVQSSVC</sequence>
<feature type="domain" description="AB hydrolase-1" evidence="1">
    <location>
        <begin position="24"/>
        <end position="263"/>
    </location>
</feature>
<protein>
    <recommendedName>
        <fullName evidence="1">AB hydrolase-1 domain-containing protein</fullName>
    </recommendedName>
</protein>
<reference evidence="2 3" key="1">
    <citation type="submission" date="2015-03" db="EMBL/GenBank/DDBJ databases">
        <authorList>
            <person name="Murphy D."/>
        </authorList>
    </citation>
    <scope>NUCLEOTIDE SEQUENCE [LARGE SCALE GENOMIC DNA]</scope>
    <source>
        <strain evidence="2 3">KMM 520</strain>
    </source>
</reference>